<protein>
    <submittedName>
        <fullName evidence="2">XRE family transcriptional regulator</fullName>
    </submittedName>
</protein>
<accession>A0A7H0ICF1</accession>
<proteinExistence type="predicted"/>
<dbReference type="SUPFAM" id="SSF48452">
    <property type="entry name" value="TPR-like"/>
    <property type="match status" value="1"/>
</dbReference>
<dbReference type="Proteomes" id="UP000516052">
    <property type="component" value="Chromosome"/>
</dbReference>
<keyword evidence="1" id="KW-0732">Signal</keyword>
<keyword evidence="3" id="KW-1185">Reference proteome</keyword>
<sequence>MDRRVFVGASALLGLSVATPLASASGRQLGQSDIDRFAERLVDLRRLDNYNGSAAVYPLVGAEVRDLSNLANTGTYNEATARGLLSLLGELYQFASWISFDSGRPEQARKLAQAAAAAANQAGNRTLASTALSELSYITASSDQPRESVAMARASLANAPRDVLPAVEVVLADRLAWACARTEDSAGVQRAIGISTEAHDRRNQKAVEEPDTVYWINRDESSIMAGRCWAEVKKPRKAVSVLEGLKAPYDESHAREVALYQSWLASSYAGTGDLDRGVSSANKALELSHGTASPRLNTMLEGMLESFSPHAKAPQVRELLDNWSYSPGS</sequence>
<evidence type="ECO:0000256" key="1">
    <source>
        <dbReference type="SAM" id="SignalP"/>
    </source>
</evidence>
<evidence type="ECO:0000313" key="3">
    <source>
        <dbReference type="Proteomes" id="UP000516052"/>
    </source>
</evidence>
<dbReference type="KEGG" id="sroi:IAG44_14120"/>
<reference evidence="2 3" key="1">
    <citation type="submission" date="2020-08" db="EMBL/GenBank/DDBJ databases">
        <title>A novel species.</title>
        <authorList>
            <person name="Gao J."/>
        </authorList>
    </citation>
    <scope>NUCLEOTIDE SEQUENCE [LARGE SCALE GENOMIC DNA]</scope>
    <source>
        <strain evidence="2 3">CRXT-G-22</strain>
    </source>
</reference>
<organism evidence="2 3">
    <name type="scientific">Streptomyces roseirectus</name>
    <dbReference type="NCBI Taxonomy" id="2768066"/>
    <lineage>
        <taxon>Bacteria</taxon>
        <taxon>Bacillati</taxon>
        <taxon>Actinomycetota</taxon>
        <taxon>Actinomycetes</taxon>
        <taxon>Kitasatosporales</taxon>
        <taxon>Streptomycetaceae</taxon>
        <taxon>Streptomyces</taxon>
    </lineage>
</organism>
<dbReference type="Gene3D" id="1.25.40.10">
    <property type="entry name" value="Tetratricopeptide repeat domain"/>
    <property type="match status" value="1"/>
</dbReference>
<feature type="signal peptide" evidence="1">
    <location>
        <begin position="1"/>
        <end position="24"/>
    </location>
</feature>
<evidence type="ECO:0000313" key="2">
    <source>
        <dbReference type="EMBL" id="QNP70467.1"/>
    </source>
</evidence>
<dbReference type="RefSeq" id="WP_187747478.1">
    <property type="nucleotide sequence ID" value="NZ_CP060828.1"/>
</dbReference>
<dbReference type="EMBL" id="CP060828">
    <property type="protein sequence ID" value="QNP70467.1"/>
    <property type="molecule type" value="Genomic_DNA"/>
</dbReference>
<dbReference type="AlphaFoldDB" id="A0A7H0ICF1"/>
<gene>
    <name evidence="2" type="ORF">IAG44_14120</name>
</gene>
<name>A0A7H0ICF1_9ACTN</name>
<feature type="chain" id="PRO_5028865620" evidence="1">
    <location>
        <begin position="25"/>
        <end position="329"/>
    </location>
</feature>
<dbReference type="InterPro" id="IPR011990">
    <property type="entry name" value="TPR-like_helical_dom_sf"/>
</dbReference>